<sequence>MLIDVRIVNSRKLLSVFINLPARIHKGHKNWLPPIYHDEWLFFNPRRNKAFNYCDTILALAFSQGIAVGRIMGIIHHPYNELKGEKSARFSHFDCTDNPEAASALLKFIENWAKEKGMNQVTGPYGFSDKDPQGFLFEGYDDIPLIDTSCNLPYMVDYTVNNGYSKLVDCLTYRFDIDFMMPDIYQRVQQRLMNTHRYTILEFRNKRALKPHIVPVLRLVNETYRNLYGFYPMEETEMHDLARRYMPVLDPRFVKIIMLDQELVGFVVGLANMSEGIMRAKGKLFPFGWYFILQSLNNSTQLDLMLGAVKPGHQGLGLEISMGLRLLESARTAGIKTIETHLILESNQRMRAVIERINAPIVKRFRVFTKKIPGN</sequence>
<organism evidence="1">
    <name type="scientific">Lentimicrobium saccharophilum</name>
    <dbReference type="NCBI Taxonomy" id="1678841"/>
    <lineage>
        <taxon>Bacteria</taxon>
        <taxon>Pseudomonadati</taxon>
        <taxon>Bacteroidota</taxon>
        <taxon>Bacteroidia</taxon>
        <taxon>Bacteroidales</taxon>
        <taxon>Lentimicrobiaceae</taxon>
        <taxon>Lentimicrobium</taxon>
    </lineage>
</organism>
<dbReference type="Gene3D" id="3.40.630.30">
    <property type="match status" value="1"/>
</dbReference>
<protein>
    <recommendedName>
        <fullName evidence="3">N-acetyltransferase domain-containing protein</fullName>
    </recommendedName>
</protein>
<dbReference type="EMBL" id="DF968182">
    <property type="protein sequence ID" value="GAP43236.1"/>
    <property type="molecule type" value="Genomic_DNA"/>
</dbReference>
<evidence type="ECO:0000313" key="2">
    <source>
        <dbReference type="Proteomes" id="UP000053091"/>
    </source>
</evidence>
<dbReference type="RefSeq" id="WP_062040094.1">
    <property type="nucleotide sequence ID" value="NZ_DF968182.1"/>
</dbReference>
<dbReference type="AlphaFoldDB" id="A0A0S7C0M1"/>
<name>A0A0S7C0M1_9BACT</name>
<proteinExistence type="predicted"/>
<dbReference type="PANTHER" id="PTHR41368">
    <property type="entry name" value="PROTEIN YGHO"/>
    <property type="match status" value="1"/>
</dbReference>
<dbReference type="STRING" id="1678841.TBC1_111386"/>
<evidence type="ECO:0000313" key="1">
    <source>
        <dbReference type="EMBL" id="GAP43236.1"/>
    </source>
</evidence>
<gene>
    <name evidence="1" type="ORF">TBC1_111386</name>
</gene>
<dbReference type="SUPFAM" id="SSF55729">
    <property type="entry name" value="Acyl-CoA N-acyltransferases (Nat)"/>
    <property type="match status" value="1"/>
</dbReference>
<dbReference type="PANTHER" id="PTHR41368:SF1">
    <property type="entry name" value="PROTEIN YGHO"/>
    <property type="match status" value="1"/>
</dbReference>
<accession>A0A0S7C0M1</accession>
<dbReference type="InterPro" id="IPR016181">
    <property type="entry name" value="Acyl_CoA_acyltransferase"/>
</dbReference>
<reference evidence="1" key="1">
    <citation type="journal article" date="2015" name="Genome Announc.">
        <title>Draft Genome Sequence of Bacteroidales Strain TBC1, a Novel Isolate from a Methanogenic Wastewater Treatment System.</title>
        <authorList>
            <person name="Tourlousse D.M."/>
            <person name="Matsuura N."/>
            <person name="Sun L."/>
            <person name="Toyonaga M."/>
            <person name="Kuroda K."/>
            <person name="Ohashi A."/>
            <person name="Cruz R."/>
            <person name="Yamaguchi T."/>
            <person name="Sekiguchi Y."/>
        </authorList>
    </citation>
    <scope>NUCLEOTIDE SEQUENCE [LARGE SCALE GENOMIC DNA]</scope>
    <source>
        <strain evidence="1">TBC1</strain>
    </source>
</reference>
<dbReference type="Proteomes" id="UP000053091">
    <property type="component" value="Unassembled WGS sequence"/>
</dbReference>
<keyword evidence="2" id="KW-1185">Reference proteome</keyword>
<evidence type="ECO:0008006" key="3">
    <source>
        <dbReference type="Google" id="ProtNLM"/>
    </source>
</evidence>
<dbReference type="InterPro" id="IPR039968">
    <property type="entry name" value="BcerS-like"/>
</dbReference>
<dbReference type="OrthoDB" id="9806005at2"/>